<protein>
    <submittedName>
        <fullName evidence="1">ABC transport system substrate-binding protein</fullName>
    </submittedName>
</protein>
<dbReference type="InterPro" id="IPR007487">
    <property type="entry name" value="ABC_transpt-TYRBP-like"/>
</dbReference>
<dbReference type="PANTHER" id="PTHR35271:SF1">
    <property type="entry name" value="ABC TRANSPORTER, SUBSTRATE-BINDING LIPOPROTEIN"/>
    <property type="match status" value="1"/>
</dbReference>
<dbReference type="Gene3D" id="3.40.50.2300">
    <property type="match status" value="2"/>
</dbReference>
<dbReference type="AlphaFoldDB" id="A0AAJ1TNB0"/>
<dbReference type="EMBL" id="JAUSWL010000001">
    <property type="protein sequence ID" value="MDQ0541894.1"/>
    <property type="molecule type" value="Genomic_DNA"/>
</dbReference>
<comment type="caution">
    <text evidence="1">The sequence shown here is derived from an EMBL/GenBank/DDBJ whole genome shotgun (WGS) entry which is preliminary data.</text>
</comment>
<sequence length="325" mass="34564">MRRRTIIAGLSWAAAGWPLAPWAQEQPRVAALWPFVDGGAEGRSLAHTFRSALRDHGRTTLQIDDRWGGADVERTRALAAEIVQSSPQVIFAFLNAQLSALSALTKTIPIVFVGASDPVTSGYVASLQRPGGNITGFTLYEASLAGKWLAALREAAPTIRHVTLLSNPNTEVRRGAFYSEALTTTGAAIGIETEVVLVTTADAIDPVVAGLGRRGDAGLIVAPGTFSEANGDRIVALTAQHRVPTVFAIRRFAHRGGLMSYGPDPADAVRRAASYVDRILHGEKPATLPVQAPTKFDFIVNLKTARTLGLTISSALLAQADEIVE</sequence>
<dbReference type="RefSeq" id="WP_007568657.1">
    <property type="nucleotide sequence ID" value="NZ_JAJALK010000006.1"/>
</dbReference>
<evidence type="ECO:0000313" key="2">
    <source>
        <dbReference type="Proteomes" id="UP001223420"/>
    </source>
</evidence>
<accession>A0AAJ1TNB0</accession>
<dbReference type="Proteomes" id="UP001223420">
    <property type="component" value="Unassembled WGS sequence"/>
</dbReference>
<organism evidence="1 2">
    <name type="scientific">Methylobacterium brachiatum</name>
    <dbReference type="NCBI Taxonomy" id="269660"/>
    <lineage>
        <taxon>Bacteria</taxon>
        <taxon>Pseudomonadati</taxon>
        <taxon>Pseudomonadota</taxon>
        <taxon>Alphaproteobacteria</taxon>
        <taxon>Hyphomicrobiales</taxon>
        <taxon>Methylobacteriaceae</taxon>
        <taxon>Methylobacterium</taxon>
    </lineage>
</organism>
<name>A0AAJ1TNB0_9HYPH</name>
<dbReference type="Pfam" id="PF04392">
    <property type="entry name" value="ABC_sub_bind"/>
    <property type="match status" value="1"/>
</dbReference>
<evidence type="ECO:0000313" key="1">
    <source>
        <dbReference type="EMBL" id="MDQ0541894.1"/>
    </source>
</evidence>
<proteinExistence type="predicted"/>
<reference evidence="1" key="1">
    <citation type="submission" date="2023-07" db="EMBL/GenBank/DDBJ databases">
        <title>Genomic Encyclopedia of Type Strains, Phase IV (KMG-IV): sequencing the most valuable type-strain genomes for metagenomic binning, comparative biology and taxonomic classification.</title>
        <authorList>
            <person name="Goeker M."/>
        </authorList>
    </citation>
    <scope>NUCLEOTIDE SEQUENCE</scope>
    <source>
        <strain evidence="1">DSM 19569</strain>
    </source>
</reference>
<dbReference type="PANTHER" id="PTHR35271">
    <property type="entry name" value="ABC TRANSPORTER, SUBSTRATE-BINDING LIPOPROTEIN-RELATED"/>
    <property type="match status" value="1"/>
</dbReference>
<gene>
    <name evidence="1" type="ORF">QO001_000802</name>
</gene>
<dbReference type="CDD" id="cd06325">
    <property type="entry name" value="PBP1_ABC_unchar_transporter"/>
    <property type="match status" value="1"/>
</dbReference>